<gene>
    <name evidence="1" type="ORF">TNCT_562591</name>
</gene>
<evidence type="ECO:0000313" key="1">
    <source>
        <dbReference type="EMBL" id="GFQ86726.1"/>
    </source>
</evidence>
<evidence type="ECO:0000313" key="2">
    <source>
        <dbReference type="Proteomes" id="UP000887116"/>
    </source>
</evidence>
<organism evidence="1 2">
    <name type="scientific">Trichonephila clavata</name>
    <name type="common">Joro spider</name>
    <name type="synonym">Nephila clavata</name>
    <dbReference type="NCBI Taxonomy" id="2740835"/>
    <lineage>
        <taxon>Eukaryota</taxon>
        <taxon>Metazoa</taxon>
        <taxon>Ecdysozoa</taxon>
        <taxon>Arthropoda</taxon>
        <taxon>Chelicerata</taxon>
        <taxon>Arachnida</taxon>
        <taxon>Araneae</taxon>
        <taxon>Araneomorphae</taxon>
        <taxon>Entelegynae</taxon>
        <taxon>Araneoidea</taxon>
        <taxon>Nephilidae</taxon>
        <taxon>Trichonephila</taxon>
    </lineage>
</organism>
<name>A0A8X6FQY6_TRICU</name>
<dbReference type="EMBL" id="BMAO01013157">
    <property type="protein sequence ID" value="GFQ86726.1"/>
    <property type="molecule type" value="Genomic_DNA"/>
</dbReference>
<keyword evidence="2" id="KW-1185">Reference proteome</keyword>
<proteinExistence type="predicted"/>
<accession>A0A8X6FQY6</accession>
<reference evidence="1" key="1">
    <citation type="submission" date="2020-07" db="EMBL/GenBank/DDBJ databases">
        <title>Multicomponent nature underlies the extraordinary mechanical properties of spider dragline silk.</title>
        <authorList>
            <person name="Kono N."/>
            <person name="Nakamura H."/>
            <person name="Mori M."/>
            <person name="Yoshida Y."/>
            <person name="Ohtoshi R."/>
            <person name="Malay A.D."/>
            <person name="Moran D.A.P."/>
            <person name="Tomita M."/>
            <person name="Numata K."/>
            <person name="Arakawa K."/>
        </authorList>
    </citation>
    <scope>NUCLEOTIDE SEQUENCE</scope>
</reference>
<dbReference type="Proteomes" id="UP000887116">
    <property type="component" value="Unassembled WGS sequence"/>
</dbReference>
<dbReference type="AlphaFoldDB" id="A0A8X6FQY6"/>
<sequence length="67" mass="7878">MIFHIAKNNHTESRRLLRKESSMDHQLWNLTATFPEKELGVSDKLYETLDLKPDNTLEIGKDKIGFY</sequence>
<protein>
    <submittedName>
        <fullName evidence="1">Uncharacterized protein</fullName>
    </submittedName>
</protein>
<comment type="caution">
    <text evidence="1">The sequence shown here is derived from an EMBL/GenBank/DDBJ whole genome shotgun (WGS) entry which is preliminary data.</text>
</comment>